<dbReference type="OrthoDB" id="8404469at2"/>
<sequence length="615" mass="68316">MRPEHLGIGDKTFLINRLIQQAPINTLIREFFKNADENAALAPEGKRRVDIFPTMIEGVRKLTFWNTGVGMSAAELRRATDLSSSVNKMMALDGNFGIGAKVSGLAASPDGIRYRSCKDGEVNEVTIGWDEEEQTYVRFSMQLADGQTDTIYDVTSVVQAAGTPTDFDWTEVVLFGESLDHDTVAEPIGTGVPVDRSFIATSIFRRFVSFSPGVQVRIDVAMTKGGGKDETGRFRQLRTLDEILDRLPRHEDVVDAETGITVRYIHDPKHEGSSHTYSARANAATGSTTFLALVYRDERYDFRTQKVWSSVAPTFGIPFGSKVLTVEIRLPDDAAFPNQYRDALTWRHDRSPLTADQYAYLVRQLMPDWVKDVIRSESPDSTDDLNDLQSDLQSLLDELRVPTNVAKKAPEQITRSEANDAGLAEPEPTTLQSEEDEEKIPGLKPPMKRTEPRASTSRVRMAPEGATASKLARALERAPEIKILTEADEIADRDMKGRAARFYPEVQTLFVNGLYPVVAKMADELANEFSDAEDPDEARATALQASQRTLAFRAGKATCFALAKRMLDDWSTEDLERATSPESLSMAADDYRQSLASARKWIKDRVRIASVSALG</sequence>
<evidence type="ECO:0000256" key="1">
    <source>
        <dbReference type="SAM" id="MobiDB-lite"/>
    </source>
</evidence>
<reference evidence="2 3" key="1">
    <citation type="submission" date="2014-10" db="EMBL/GenBank/DDBJ databases">
        <title>Genome sequence of Novosphingobium malaysiense MUSC 273(T).</title>
        <authorList>
            <person name="Lee L.-H."/>
        </authorList>
    </citation>
    <scope>NUCLEOTIDE SEQUENCE [LARGE SCALE GENOMIC DNA]</scope>
    <source>
        <strain evidence="2 3">MUSC 273</strain>
    </source>
</reference>
<dbReference type="AlphaFoldDB" id="A0A0B1ZJ45"/>
<gene>
    <name evidence="2" type="ORF">LK12_22065</name>
</gene>
<proteinExistence type="predicted"/>
<accession>A0A0B1ZJ45</accession>
<dbReference type="SUPFAM" id="SSF55874">
    <property type="entry name" value="ATPase domain of HSP90 chaperone/DNA topoisomerase II/histidine kinase"/>
    <property type="match status" value="1"/>
</dbReference>
<dbReference type="InterPro" id="IPR036890">
    <property type="entry name" value="HATPase_C_sf"/>
</dbReference>
<dbReference type="RefSeq" id="WP_039289900.1">
    <property type="nucleotide sequence ID" value="NZ_JTDI01000008.1"/>
</dbReference>
<evidence type="ECO:0000313" key="3">
    <source>
        <dbReference type="Proteomes" id="UP000031057"/>
    </source>
</evidence>
<keyword evidence="3" id="KW-1185">Reference proteome</keyword>
<dbReference type="Proteomes" id="UP000031057">
    <property type="component" value="Unassembled WGS sequence"/>
</dbReference>
<dbReference type="STRING" id="1348853.LK12_22065"/>
<evidence type="ECO:0000313" key="2">
    <source>
        <dbReference type="EMBL" id="KHK89201.1"/>
    </source>
</evidence>
<protein>
    <submittedName>
        <fullName evidence="2">Uncharacterized protein</fullName>
    </submittedName>
</protein>
<dbReference type="EMBL" id="JTDI01000008">
    <property type="protein sequence ID" value="KHK89201.1"/>
    <property type="molecule type" value="Genomic_DNA"/>
</dbReference>
<organism evidence="2 3">
    <name type="scientific">Novosphingobium malaysiense</name>
    <dbReference type="NCBI Taxonomy" id="1348853"/>
    <lineage>
        <taxon>Bacteria</taxon>
        <taxon>Pseudomonadati</taxon>
        <taxon>Pseudomonadota</taxon>
        <taxon>Alphaproteobacteria</taxon>
        <taxon>Sphingomonadales</taxon>
        <taxon>Sphingomonadaceae</taxon>
        <taxon>Novosphingobium</taxon>
    </lineage>
</organism>
<feature type="region of interest" description="Disordered" evidence="1">
    <location>
        <begin position="406"/>
        <end position="467"/>
    </location>
</feature>
<name>A0A0B1ZJ45_9SPHN</name>
<comment type="caution">
    <text evidence="2">The sequence shown here is derived from an EMBL/GenBank/DDBJ whole genome shotgun (WGS) entry which is preliminary data.</text>
</comment>